<name>A0A0G0LHF9_9BACT</name>
<dbReference type="GO" id="GO:0003676">
    <property type="term" value="F:nucleic acid binding"/>
    <property type="evidence" value="ECO:0007669"/>
    <property type="project" value="InterPro"/>
</dbReference>
<dbReference type="GO" id="GO:0008408">
    <property type="term" value="F:3'-5' exonuclease activity"/>
    <property type="evidence" value="ECO:0007669"/>
    <property type="project" value="InterPro"/>
</dbReference>
<evidence type="ECO:0000259" key="1">
    <source>
        <dbReference type="Pfam" id="PF01336"/>
    </source>
</evidence>
<proteinExistence type="predicted"/>
<evidence type="ECO:0000313" key="2">
    <source>
        <dbReference type="EMBL" id="KKQ87370.1"/>
    </source>
</evidence>
<organism evidence="2 3">
    <name type="scientific">Candidatus Woesebacteria bacterium GW2011_GWB1_38_8b</name>
    <dbReference type="NCBI Taxonomy" id="1618571"/>
    <lineage>
        <taxon>Bacteria</taxon>
        <taxon>Candidatus Woeseibacteriota</taxon>
    </lineage>
</organism>
<protein>
    <submittedName>
        <fullName evidence="2">Polymerase III catalytic subunit, DnaE type protein</fullName>
    </submittedName>
</protein>
<dbReference type="CDD" id="cd04485">
    <property type="entry name" value="DnaE_OBF"/>
    <property type="match status" value="1"/>
</dbReference>
<dbReference type="PANTHER" id="PTHR32294">
    <property type="entry name" value="DNA POLYMERASE III SUBUNIT ALPHA"/>
    <property type="match status" value="1"/>
</dbReference>
<dbReference type="EMBL" id="LBVN01000007">
    <property type="protein sequence ID" value="KKQ87370.1"/>
    <property type="molecule type" value="Genomic_DNA"/>
</dbReference>
<sequence length="157" mass="17673">MEVNIAGIINDLRVIITKKSGQEMAFAKFQDETGTINVVIFPSIFSGTKEILTDSNPYLLSGKIDFRDEEPSLIVESIKNEKEIITEDNKLFIRIPKGTGTEKLSSLKELILKNPGDHKVCLVFEGEINKQLDLNVKINWDTQMAHSIEQILENLAN</sequence>
<dbReference type="InterPro" id="IPR004365">
    <property type="entry name" value="NA-bd_OB_tRNA"/>
</dbReference>
<gene>
    <name evidence="2" type="ORF">UT10_C0007G0028</name>
</gene>
<feature type="domain" description="OB" evidence="1">
    <location>
        <begin position="3"/>
        <end position="79"/>
    </location>
</feature>
<accession>A0A0G0LHF9</accession>
<comment type="caution">
    <text evidence="2">The sequence shown here is derived from an EMBL/GenBank/DDBJ whole genome shotgun (WGS) entry which is preliminary data.</text>
</comment>
<dbReference type="GO" id="GO:0006260">
    <property type="term" value="P:DNA replication"/>
    <property type="evidence" value="ECO:0007669"/>
    <property type="project" value="InterPro"/>
</dbReference>
<evidence type="ECO:0000313" key="3">
    <source>
        <dbReference type="Proteomes" id="UP000033944"/>
    </source>
</evidence>
<dbReference type="Pfam" id="PF01336">
    <property type="entry name" value="tRNA_anti-codon"/>
    <property type="match status" value="1"/>
</dbReference>
<reference evidence="2 3" key="1">
    <citation type="journal article" date="2015" name="Nature">
        <title>rRNA introns, odd ribosomes, and small enigmatic genomes across a large radiation of phyla.</title>
        <authorList>
            <person name="Brown C.T."/>
            <person name="Hug L.A."/>
            <person name="Thomas B.C."/>
            <person name="Sharon I."/>
            <person name="Castelle C.J."/>
            <person name="Singh A."/>
            <person name="Wilkins M.J."/>
            <person name="Williams K.H."/>
            <person name="Banfield J.F."/>
        </authorList>
    </citation>
    <scope>NUCLEOTIDE SEQUENCE [LARGE SCALE GENOMIC DNA]</scope>
</reference>
<dbReference type="InterPro" id="IPR004805">
    <property type="entry name" value="DnaE2/DnaE/PolC"/>
</dbReference>
<dbReference type="PANTHER" id="PTHR32294:SF0">
    <property type="entry name" value="DNA POLYMERASE III SUBUNIT ALPHA"/>
    <property type="match status" value="1"/>
</dbReference>
<dbReference type="Proteomes" id="UP000033944">
    <property type="component" value="Unassembled WGS sequence"/>
</dbReference>
<dbReference type="AlphaFoldDB" id="A0A0G0LHF9"/>